<dbReference type="PANTHER" id="PTHR40429:SF1">
    <property type="entry name" value="FLAGELLAR ASSOCIATED PROTEIN"/>
    <property type="match status" value="1"/>
</dbReference>
<feature type="compositionally biased region" description="Polar residues" evidence="1">
    <location>
        <begin position="161"/>
        <end position="174"/>
    </location>
</feature>
<dbReference type="Proteomes" id="UP001244341">
    <property type="component" value="Chromosome 3b"/>
</dbReference>
<evidence type="ECO:0000313" key="2">
    <source>
        <dbReference type="EMBL" id="WIA12425.1"/>
    </source>
</evidence>
<gene>
    <name evidence="2" type="ORF">OEZ85_012464</name>
</gene>
<dbReference type="EMBL" id="CP126210">
    <property type="protein sequence ID" value="WIA12425.1"/>
    <property type="molecule type" value="Genomic_DNA"/>
</dbReference>
<feature type="compositionally biased region" description="Low complexity" evidence="1">
    <location>
        <begin position="191"/>
        <end position="205"/>
    </location>
</feature>
<dbReference type="Pfam" id="PF07004">
    <property type="entry name" value="SHIPPO-rpt"/>
    <property type="match status" value="2"/>
</dbReference>
<organism evidence="2 3">
    <name type="scientific">Tetradesmus obliquus</name>
    <name type="common">Green alga</name>
    <name type="synonym">Acutodesmus obliquus</name>
    <dbReference type="NCBI Taxonomy" id="3088"/>
    <lineage>
        <taxon>Eukaryota</taxon>
        <taxon>Viridiplantae</taxon>
        <taxon>Chlorophyta</taxon>
        <taxon>core chlorophytes</taxon>
        <taxon>Chlorophyceae</taxon>
        <taxon>CS clade</taxon>
        <taxon>Sphaeropleales</taxon>
        <taxon>Scenedesmaceae</taxon>
        <taxon>Tetradesmus</taxon>
    </lineage>
</organism>
<proteinExistence type="predicted"/>
<evidence type="ECO:0000313" key="3">
    <source>
        <dbReference type="Proteomes" id="UP001244341"/>
    </source>
</evidence>
<dbReference type="InterPro" id="IPR010736">
    <property type="entry name" value="SHIPPO-rpt"/>
</dbReference>
<dbReference type="PANTHER" id="PTHR40429">
    <property type="entry name" value="FLAGELLAR ASSOCIATED PROTEIN"/>
    <property type="match status" value="1"/>
</dbReference>
<feature type="region of interest" description="Disordered" evidence="1">
    <location>
        <begin position="349"/>
        <end position="375"/>
    </location>
</feature>
<name>A0ABY8TTW0_TETOB</name>
<evidence type="ECO:0008006" key="4">
    <source>
        <dbReference type="Google" id="ProtNLM"/>
    </source>
</evidence>
<feature type="region of interest" description="Disordered" evidence="1">
    <location>
        <begin position="158"/>
        <end position="205"/>
    </location>
</feature>
<feature type="region of interest" description="Disordered" evidence="1">
    <location>
        <begin position="413"/>
        <end position="455"/>
    </location>
</feature>
<accession>A0ABY8TTW0</accession>
<reference evidence="2 3" key="1">
    <citation type="submission" date="2023-05" db="EMBL/GenBank/DDBJ databases">
        <title>A 100% complete, gapless, phased diploid assembly of the Scenedesmus obliquus UTEX 3031 genome.</title>
        <authorList>
            <person name="Biondi T.C."/>
            <person name="Hanschen E.R."/>
            <person name="Kwon T."/>
            <person name="Eng W."/>
            <person name="Kruse C.P.S."/>
            <person name="Koehler S.I."/>
            <person name="Kunde Y."/>
            <person name="Gleasner C.D."/>
            <person name="You Mak K.T."/>
            <person name="Polle J."/>
            <person name="Hovde B.T."/>
            <person name="Starkenburg S.R."/>
        </authorList>
    </citation>
    <scope>NUCLEOTIDE SEQUENCE [LARGE SCALE GENOMIC DNA]</scope>
    <source>
        <strain evidence="2 3">DOE0152z</strain>
    </source>
</reference>
<keyword evidence="3" id="KW-1185">Reference proteome</keyword>
<sequence>MNASAYMLASHIGASIKGRNFAPGSSPLAAGCSPGPQAYTPQEEAASVKPRAARTAFGSARRAQQEKLYLGCEQLNKAAGTSAIGPGPAAYRSQEGNVFISKQHAAADPGRLVAAAIPGPRYDVAGKLQLLSTHKSDGSAGFGSKSTAKLYLSPEHVKSDPTLSCSPGPSTAGSSLPGCMASPLGRAATAPRFGSPPRSPRTRGPFISKQHEADLAGLDSPGPACYDAAGAAAALAGSVLGDRRTAHFGSGEREVAAKVKRSFAPGPGAYAGELTKLSTHASSPAFSLGASLPGSSMLGPATAAHQAPGVGAYSIALADGQCLPHSGAITIKGKLQQGGIAAKNCSPGPAAYARRDGDSSPASCGIHRDSPGPAAYQVDERLTVRYGGSCKLNSRAAPERLYISKLHAESQAGIDSPGPAAYGDTSDAQHSSTSRNPSPSKRPPTSGFSFGCGGRPEIAKIRF</sequence>
<protein>
    <recommendedName>
        <fullName evidence="4">Flagellar associated protein</fullName>
    </recommendedName>
</protein>
<evidence type="ECO:0000256" key="1">
    <source>
        <dbReference type="SAM" id="MobiDB-lite"/>
    </source>
</evidence>
<feature type="compositionally biased region" description="Polar residues" evidence="1">
    <location>
        <begin position="426"/>
        <end position="439"/>
    </location>
</feature>